<evidence type="ECO:0000256" key="4">
    <source>
        <dbReference type="PROSITE-ProRule" id="PRU00175"/>
    </source>
</evidence>
<dbReference type="Pfam" id="PF13920">
    <property type="entry name" value="zf-C3HC4_3"/>
    <property type="match status" value="1"/>
</dbReference>
<feature type="region of interest" description="Disordered" evidence="6">
    <location>
        <begin position="604"/>
        <end position="898"/>
    </location>
</feature>
<feature type="region of interest" description="Disordered" evidence="6">
    <location>
        <begin position="416"/>
        <end position="449"/>
    </location>
</feature>
<feature type="compositionally biased region" description="Basic and acidic residues" evidence="6">
    <location>
        <begin position="163"/>
        <end position="186"/>
    </location>
</feature>
<dbReference type="InterPro" id="IPR001841">
    <property type="entry name" value="Znf_RING"/>
</dbReference>
<feature type="domain" description="RING-type" evidence="7">
    <location>
        <begin position="1037"/>
        <end position="1071"/>
    </location>
</feature>
<feature type="compositionally biased region" description="Polar residues" evidence="6">
    <location>
        <begin position="875"/>
        <end position="897"/>
    </location>
</feature>
<dbReference type="InterPro" id="IPR013083">
    <property type="entry name" value="Znf_RING/FYVE/PHD"/>
</dbReference>
<feature type="compositionally biased region" description="Basic residues" evidence="6">
    <location>
        <begin position="665"/>
        <end position="679"/>
    </location>
</feature>
<evidence type="ECO:0000259" key="7">
    <source>
        <dbReference type="PROSITE" id="PS50089"/>
    </source>
</evidence>
<feature type="region of interest" description="Disordered" evidence="6">
    <location>
        <begin position="39"/>
        <end position="68"/>
    </location>
</feature>
<feature type="compositionally biased region" description="Polar residues" evidence="6">
    <location>
        <begin position="843"/>
        <end position="860"/>
    </location>
</feature>
<feature type="compositionally biased region" description="Polar residues" evidence="6">
    <location>
        <begin position="741"/>
        <end position="756"/>
    </location>
</feature>
<proteinExistence type="predicted"/>
<feature type="compositionally biased region" description="Polar residues" evidence="6">
    <location>
        <begin position="214"/>
        <end position="225"/>
    </location>
</feature>
<feature type="compositionally biased region" description="Low complexity" evidence="6">
    <location>
        <begin position="728"/>
        <end position="740"/>
    </location>
</feature>
<evidence type="ECO:0000256" key="1">
    <source>
        <dbReference type="ARBA" id="ARBA00022723"/>
    </source>
</evidence>
<keyword evidence="1" id="KW-0479">Metal-binding</keyword>
<dbReference type="Gene3D" id="3.30.40.10">
    <property type="entry name" value="Zinc/RING finger domain, C3HC4 (zinc finger)"/>
    <property type="match status" value="1"/>
</dbReference>
<reference evidence="8 9" key="1">
    <citation type="journal article" date="2023" name="Sci. Data">
        <title>Genome assembly of the Korean intertidal mud-creeper Batillaria attramentaria.</title>
        <authorList>
            <person name="Patra A.K."/>
            <person name="Ho P.T."/>
            <person name="Jun S."/>
            <person name="Lee S.J."/>
            <person name="Kim Y."/>
            <person name="Won Y.J."/>
        </authorList>
    </citation>
    <scope>NUCLEOTIDE SEQUENCE [LARGE SCALE GENOMIC DNA]</scope>
    <source>
        <strain evidence="8">Wonlab-2016</strain>
    </source>
</reference>
<feature type="compositionally biased region" description="Polar residues" evidence="6">
    <location>
        <begin position="689"/>
        <end position="702"/>
    </location>
</feature>
<organism evidence="8 9">
    <name type="scientific">Batillaria attramentaria</name>
    <dbReference type="NCBI Taxonomy" id="370345"/>
    <lineage>
        <taxon>Eukaryota</taxon>
        <taxon>Metazoa</taxon>
        <taxon>Spiralia</taxon>
        <taxon>Lophotrochozoa</taxon>
        <taxon>Mollusca</taxon>
        <taxon>Gastropoda</taxon>
        <taxon>Caenogastropoda</taxon>
        <taxon>Sorbeoconcha</taxon>
        <taxon>Cerithioidea</taxon>
        <taxon>Batillariidae</taxon>
        <taxon>Batillaria</taxon>
    </lineage>
</organism>
<dbReference type="EMBL" id="JACVVK020000022">
    <property type="protein sequence ID" value="KAK7503107.1"/>
    <property type="molecule type" value="Genomic_DNA"/>
</dbReference>
<dbReference type="SMART" id="SM00184">
    <property type="entry name" value="RING"/>
    <property type="match status" value="1"/>
</dbReference>
<accession>A0ABD0LUW1</accession>
<sequence length="1084" mass="117956">MHDLDLVVEKLEDEMQKLEDGEEETSNIRTCIKCLPSSEAEERQNYKVKSHPPKVDQDARNTHSHVMKNERIVPVDVQDLQKKSLIISTNGERAFGQTLEDIRRFPGKTEINAKTSHGGGNGGSGAKDDSMRDSKNTQNVTGGGGMLGSGATSSSGSSSGGDGNRDNDDGDRKRRDTTPETDQNVKDDEEQEDDEDEKRAEGETDSESADWPDSTLQTSGASRTSIPADVHSWIGSVHSQTRGEQNNPQMNNLRKVISDSAGTGADRPVGQVMPAFWADQQSTEEILRMRLLIDTTLAPALLRYIQTVVATCGQTLRVAIRSNGTVLVTQLYVSGDEIRIYGLSNEQQDCFNFFQQIIYAYLADTVLHADYAYGNQRRVAQALQRENYIYVNGPSDFRAVQSTPSIHIVLQNTSSSSSSVQPFTGGFDKNGVPGTSQQRRKSPLPLSSVDNTRPLVESISGFARFVPLQDNIGHTPANMQLQVSGQQLPPECTALPHACHNPLASEMLNLAQVSANISLEAPTSASSEHPLSLSVTRFNIPPHGSGRLVQFLQQVVLSAPAAVGLILQRENALPVAHYEIASAFMRFEGNGHLLPRALPMHSLAATPPHTETAHQNMPSQQSVPAPDPSIPTAGSDTGQHFERNTQEHHDAVQRPQIPQEPGREFHKKANPNRRGHSHHSIPPVGRPNQGRTSNLHSDQGQHSNKHIVRAAGGGLPRVKKAQEKQARRSAANLTAAEAASPSSGDKNSSRQNQRGTTAKEEDKMGTGSVYGQSRDPDRMGDVATSGQTGRIVTSTGPPHTAGGSGDDRNREPSRSTQNRLPGQDDAQRSDQQSPAGTDALSAGNPQASFGQLNPGTSFGQSGFVYEPGDRHTRRNQGQTQPNGLLCRNGSQTEGNRTGNERWRLGEHCQCTEDPLGDSSMDLEVNPNRPIHRPNGVDNFAASQPPNIPSGELPFLVQQHEGDFERVRGRGDDDGGHAGNIGAAGGIPAGETTPRFPPTSLLLRDHVTSFNICEDDEILERLNRALEERRRLRRRRLCRICGERWFNVALLPCGHTMCADCAVGLGRCPICRKLILFCQPISYTL</sequence>
<keyword evidence="3" id="KW-0862">Zinc</keyword>
<feature type="compositionally biased region" description="Basic and acidic residues" evidence="6">
    <location>
        <begin position="53"/>
        <end position="68"/>
    </location>
</feature>
<keyword evidence="2 4" id="KW-0863">Zinc-finger</keyword>
<feature type="compositionally biased region" description="Basic and acidic residues" evidence="6">
    <location>
        <begin position="639"/>
        <end position="652"/>
    </location>
</feature>
<evidence type="ECO:0000313" key="8">
    <source>
        <dbReference type="EMBL" id="KAK7503107.1"/>
    </source>
</evidence>
<protein>
    <recommendedName>
        <fullName evidence="7">RING-type domain-containing protein</fullName>
    </recommendedName>
</protein>
<dbReference type="Proteomes" id="UP001519460">
    <property type="component" value="Unassembled WGS sequence"/>
</dbReference>
<keyword evidence="9" id="KW-1185">Reference proteome</keyword>
<feature type="region of interest" description="Disordered" evidence="6">
    <location>
        <begin position="109"/>
        <end position="226"/>
    </location>
</feature>
<feature type="coiled-coil region" evidence="5">
    <location>
        <begin position="1"/>
        <end position="28"/>
    </location>
</feature>
<feature type="compositionally biased region" description="Basic and acidic residues" evidence="6">
    <location>
        <begin position="126"/>
        <end position="135"/>
    </location>
</feature>
<dbReference type="InterPro" id="IPR017907">
    <property type="entry name" value="Znf_RING_CS"/>
</dbReference>
<dbReference type="PROSITE" id="PS50089">
    <property type="entry name" value="ZF_RING_2"/>
    <property type="match status" value="1"/>
</dbReference>
<dbReference type="AlphaFoldDB" id="A0ABD0LUW1"/>
<dbReference type="SUPFAM" id="SSF57850">
    <property type="entry name" value="RING/U-box"/>
    <property type="match status" value="1"/>
</dbReference>
<comment type="caution">
    <text evidence="8">The sequence shown here is derived from an EMBL/GenBank/DDBJ whole genome shotgun (WGS) entry which is preliminary data.</text>
</comment>
<evidence type="ECO:0000256" key="5">
    <source>
        <dbReference type="SAM" id="Coils"/>
    </source>
</evidence>
<feature type="compositionally biased region" description="Acidic residues" evidence="6">
    <location>
        <begin position="187"/>
        <end position="196"/>
    </location>
</feature>
<name>A0ABD0LUW1_9CAEN</name>
<evidence type="ECO:0000256" key="2">
    <source>
        <dbReference type="ARBA" id="ARBA00022771"/>
    </source>
</evidence>
<keyword evidence="5" id="KW-0175">Coiled coil</keyword>
<evidence type="ECO:0000256" key="3">
    <source>
        <dbReference type="ARBA" id="ARBA00022833"/>
    </source>
</evidence>
<feature type="compositionally biased region" description="Polar residues" evidence="6">
    <location>
        <begin position="784"/>
        <end position="797"/>
    </location>
</feature>
<evidence type="ECO:0000256" key="6">
    <source>
        <dbReference type="SAM" id="MobiDB-lite"/>
    </source>
</evidence>
<evidence type="ECO:0000313" key="9">
    <source>
        <dbReference type="Proteomes" id="UP001519460"/>
    </source>
</evidence>
<gene>
    <name evidence="8" type="ORF">BaRGS_00005733</name>
</gene>
<dbReference type="PROSITE" id="PS00518">
    <property type="entry name" value="ZF_RING_1"/>
    <property type="match status" value="1"/>
</dbReference>
<feature type="compositionally biased region" description="Polar residues" evidence="6">
    <location>
        <begin position="613"/>
        <end position="623"/>
    </location>
</feature>
<dbReference type="GO" id="GO:0008270">
    <property type="term" value="F:zinc ion binding"/>
    <property type="evidence" value="ECO:0007669"/>
    <property type="project" value="UniProtKB-KW"/>
</dbReference>